<feature type="transmembrane region" description="Helical" evidence="6">
    <location>
        <begin position="448"/>
        <end position="475"/>
    </location>
</feature>
<evidence type="ECO:0000256" key="6">
    <source>
        <dbReference type="SAM" id="Phobius"/>
    </source>
</evidence>
<dbReference type="CDD" id="cd17502">
    <property type="entry name" value="MFS_Azr1_MDR_like"/>
    <property type="match status" value="1"/>
</dbReference>
<dbReference type="InterPro" id="IPR020846">
    <property type="entry name" value="MFS_dom"/>
</dbReference>
<feature type="transmembrane region" description="Helical" evidence="6">
    <location>
        <begin position="144"/>
        <end position="165"/>
    </location>
</feature>
<feature type="compositionally biased region" description="Basic and acidic residues" evidence="5">
    <location>
        <begin position="19"/>
        <end position="28"/>
    </location>
</feature>
<reference evidence="8 9" key="1">
    <citation type="submission" date="2016-07" db="EMBL/GenBank/DDBJ databases">
        <title>Pervasive Adenine N6-methylation of Active Genes in Fungi.</title>
        <authorList>
            <consortium name="DOE Joint Genome Institute"/>
            <person name="Mondo S.J."/>
            <person name="Dannebaum R.O."/>
            <person name="Kuo R.C."/>
            <person name="Labutti K."/>
            <person name="Haridas S."/>
            <person name="Kuo A."/>
            <person name="Salamov A."/>
            <person name="Ahrendt S.R."/>
            <person name="Lipzen A."/>
            <person name="Sullivan W."/>
            <person name="Andreopoulos W.B."/>
            <person name="Clum A."/>
            <person name="Lindquist E."/>
            <person name="Daum C."/>
            <person name="Ramamoorthy G.K."/>
            <person name="Gryganskyi A."/>
            <person name="Culley D."/>
            <person name="Magnuson J.K."/>
            <person name="James T.Y."/>
            <person name="O'Malley M.A."/>
            <person name="Stajich J.E."/>
            <person name="Spatafora J.W."/>
            <person name="Visel A."/>
            <person name="Grigoriev I.V."/>
        </authorList>
    </citation>
    <scope>NUCLEOTIDE SEQUENCE [LARGE SCALE GENOMIC DNA]</scope>
    <source>
        <strain evidence="8 9">62-1032</strain>
    </source>
</reference>
<feature type="transmembrane region" description="Helical" evidence="6">
    <location>
        <begin position="362"/>
        <end position="380"/>
    </location>
</feature>
<keyword evidence="2 6" id="KW-0812">Transmembrane</keyword>
<dbReference type="Proteomes" id="UP000193467">
    <property type="component" value="Unassembled WGS sequence"/>
</dbReference>
<comment type="caution">
    <text evidence="8">The sequence shown here is derived from an EMBL/GenBank/DDBJ whole genome shotgun (WGS) entry which is preliminary data.</text>
</comment>
<dbReference type="InParanoid" id="A0A1Y2FI06"/>
<evidence type="ECO:0000313" key="9">
    <source>
        <dbReference type="Proteomes" id="UP000193467"/>
    </source>
</evidence>
<dbReference type="PROSITE" id="PS50850">
    <property type="entry name" value="MFS"/>
    <property type="match status" value="1"/>
</dbReference>
<dbReference type="GO" id="GO:0022857">
    <property type="term" value="F:transmembrane transporter activity"/>
    <property type="evidence" value="ECO:0007669"/>
    <property type="project" value="InterPro"/>
</dbReference>
<comment type="subcellular location">
    <subcellularLocation>
        <location evidence="1">Membrane</location>
        <topology evidence="1">Multi-pass membrane protein</topology>
    </subcellularLocation>
</comment>
<dbReference type="InterPro" id="IPR036259">
    <property type="entry name" value="MFS_trans_sf"/>
</dbReference>
<sequence>MAATTSSPPASLSPTLISNDKEVSKEDTIPAAPPVGPPPASDADILTGKKLAAVFTGMLLSILLVALDQTILATALPRIASDFDAFSQQGWVSSSFILTQTAFLLIFGQILRIFPAKYVLLSAITVFEVGSAICGSCNDVNVLIFGRALSGVGAAGIFIAMITILGQVTRLEDRPKLFGMFGAVFGLSSVIGPLIGGAFTDHVSWRWCFYINLPVGGVTLFAITLLLKAAPPLGSKPEENTTQARLSKLLHMDWLGATLVLASVTCLVLALQWGGNTKPWNDGSVIACLVLAVVLGAILVMWQRYLGDKAMVPPAIFKNFSVFAIIAFAFTTRFCLLVFTYYLPIFYQVTRQHTATKSGIDILAFMLGTVLAVIISGRIVGVVGRYWPFLVAGPPLLAIGSGLLYTINENTSNANIIGYQILAGVGVGVTMQNSLFAMQVEFRDAPRLLGQATGMASFGQFLGGTVGLAVAQAAFASELGQNIAKYAPTAPITVIRESPLAIYTSLPAEMIPSVVKAYVKSLQIVFVLGVPFACLGLVMAFFIKNLSMKPPAVKKDAEAASAEPEAIAEKKVAEQV</sequence>
<feature type="transmembrane region" description="Helical" evidence="6">
    <location>
        <begin position="522"/>
        <end position="543"/>
    </location>
</feature>
<evidence type="ECO:0000313" key="8">
    <source>
        <dbReference type="EMBL" id="ORY83591.1"/>
    </source>
</evidence>
<evidence type="ECO:0000256" key="2">
    <source>
        <dbReference type="ARBA" id="ARBA00022692"/>
    </source>
</evidence>
<feature type="transmembrane region" description="Helical" evidence="6">
    <location>
        <begin position="283"/>
        <end position="302"/>
    </location>
</feature>
<feature type="transmembrane region" description="Helical" evidence="6">
    <location>
        <begin position="251"/>
        <end position="271"/>
    </location>
</feature>
<dbReference type="PANTHER" id="PTHR23501:SF198">
    <property type="entry name" value="AZOLE RESISTANCE PROTEIN 1-RELATED"/>
    <property type="match status" value="1"/>
</dbReference>
<keyword evidence="4 6" id="KW-0472">Membrane</keyword>
<protein>
    <submittedName>
        <fullName evidence="8">ABC transporter</fullName>
    </submittedName>
</protein>
<evidence type="ECO:0000256" key="4">
    <source>
        <dbReference type="ARBA" id="ARBA00023136"/>
    </source>
</evidence>
<feature type="transmembrane region" description="Helical" evidence="6">
    <location>
        <begin position="211"/>
        <end position="230"/>
    </location>
</feature>
<evidence type="ECO:0000259" key="7">
    <source>
        <dbReference type="PROSITE" id="PS50850"/>
    </source>
</evidence>
<dbReference type="EMBL" id="MCGR01000019">
    <property type="protein sequence ID" value="ORY83591.1"/>
    <property type="molecule type" value="Genomic_DNA"/>
</dbReference>
<dbReference type="Pfam" id="PF07690">
    <property type="entry name" value="MFS_1"/>
    <property type="match status" value="1"/>
</dbReference>
<feature type="transmembrane region" description="Helical" evidence="6">
    <location>
        <begin position="417"/>
        <end position="436"/>
    </location>
</feature>
<feature type="transmembrane region" description="Helical" evidence="6">
    <location>
        <begin position="322"/>
        <end position="342"/>
    </location>
</feature>
<evidence type="ECO:0000256" key="5">
    <source>
        <dbReference type="SAM" id="MobiDB-lite"/>
    </source>
</evidence>
<feature type="compositionally biased region" description="Low complexity" evidence="5">
    <location>
        <begin position="1"/>
        <end position="16"/>
    </location>
</feature>
<feature type="transmembrane region" description="Helical" evidence="6">
    <location>
        <begin position="91"/>
        <end position="111"/>
    </location>
</feature>
<proteinExistence type="predicted"/>
<feature type="region of interest" description="Disordered" evidence="5">
    <location>
        <begin position="1"/>
        <end position="40"/>
    </location>
</feature>
<feature type="compositionally biased region" description="Pro residues" evidence="5">
    <location>
        <begin position="31"/>
        <end position="40"/>
    </location>
</feature>
<dbReference type="Gene3D" id="1.20.1720.10">
    <property type="entry name" value="Multidrug resistance protein D"/>
    <property type="match status" value="1"/>
</dbReference>
<dbReference type="PANTHER" id="PTHR23501">
    <property type="entry name" value="MAJOR FACILITATOR SUPERFAMILY"/>
    <property type="match status" value="1"/>
</dbReference>
<accession>A0A1Y2FI06</accession>
<gene>
    <name evidence="8" type="ORF">BCR35DRAFT_303480</name>
</gene>
<dbReference type="SUPFAM" id="SSF103473">
    <property type="entry name" value="MFS general substrate transporter"/>
    <property type="match status" value="1"/>
</dbReference>
<feature type="domain" description="Major facilitator superfamily (MFS) profile" evidence="7">
    <location>
        <begin position="54"/>
        <end position="548"/>
    </location>
</feature>
<keyword evidence="3 6" id="KW-1133">Transmembrane helix</keyword>
<dbReference type="AlphaFoldDB" id="A0A1Y2FI06"/>
<evidence type="ECO:0000256" key="1">
    <source>
        <dbReference type="ARBA" id="ARBA00004141"/>
    </source>
</evidence>
<feature type="transmembrane region" description="Helical" evidence="6">
    <location>
        <begin position="387"/>
        <end position="405"/>
    </location>
</feature>
<feature type="transmembrane region" description="Helical" evidence="6">
    <location>
        <begin position="51"/>
        <end position="71"/>
    </location>
</feature>
<evidence type="ECO:0000256" key="3">
    <source>
        <dbReference type="ARBA" id="ARBA00022989"/>
    </source>
</evidence>
<dbReference type="PRINTS" id="PR01036">
    <property type="entry name" value="TCRTETB"/>
</dbReference>
<dbReference type="GO" id="GO:0005886">
    <property type="term" value="C:plasma membrane"/>
    <property type="evidence" value="ECO:0007669"/>
    <property type="project" value="TreeGrafter"/>
</dbReference>
<organism evidence="8 9">
    <name type="scientific">Leucosporidium creatinivorum</name>
    <dbReference type="NCBI Taxonomy" id="106004"/>
    <lineage>
        <taxon>Eukaryota</taxon>
        <taxon>Fungi</taxon>
        <taxon>Dikarya</taxon>
        <taxon>Basidiomycota</taxon>
        <taxon>Pucciniomycotina</taxon>
        <taxon>Microbotryomycetes</taxon>
        <taxon>Leucosporidiales</taxon>
        <taxon>Leucosporidium</taxon>
    </lineage>
</organism>
<keyword evidence="9" id="KW-1185">Reference proteome</keyword>
<dbReference type="Gene3D" id="1.20.1250.20">
    <property type="entry name" value="MFS general substrate transporter like domains"/>
    <property type="match status" value="1"/>
</dbReference>
<dbReference type="OrthoDB" id="10021397at2759"/>
<dbReference type="InterPro" id="IPR011701">
    <property type="entry name" value="MFS"/>
</dbReference>
<name>A0A1Y2FI06_9BASI</name>
<feature type="transmembrane region" description="Helical" evidence="6">
    <location>
        <begin position="177"/>
        <end position="199"/>
    </location>
</feature>